<dbReference type="STRING" id="1335048.AKL17_1794"/>
<evidence type="ECO:0000313" key="3">
    <source>
        <dbReference type="EMBL" id="AMY69045.1"/>
    </source>
</evidence>
<proteinExistence type="predicted"/>
<sequence length="378" mass="42469">MFRAFSRRVAPTNDEDHFLVAALNRAQGMIWFDLDGTILDANDNFLSIVGYQRDEVQGQAHRIFVAPDHAASSEYDKFWKKLSSGEPIADTFLRIGKNGKRIWLEASYNPIFDADGKPVKVVKFAIDVTEAKEKAADAASRLDAISKSYAVIEFDLQGTILTANENFLKTMGYRLSDILGQHHSLFMPRETIGTAAYHAFWEDLRQGTHKVGEFKRIDRSGATRWLQASYSPILDASGKAYKIVKYASDITQEKDRAAENAGQMAAISKVQAIIEFDLEGKILAANENFCATMGYSIDEIRGQRHAIFVEPGFANSEDYRSFWQKLRQGEFQSGEFRRLGKNGGEVWIQASYNPILDSDGRPFNRHSPSGLPLDFKIA</sequence>
<dbReference type="Proteomes" id="UP000076128">
    <property type="component" value="Chromosome"/>
</dbReference>
<feature type="domain" description="PAS" evidence="1">
    <location>
        <begin position="151"/>
        <end position="190"/>
    </location>
</feature>
<dbReference type="CDD" id="cd00130">
    <property type="entry name" value="PAS"/>
    <property type="match status" value="3"/>
</dbReference>
<dbReference type="PROSITE" id="PS50112">
    <property type="entry name" value="PAS"/>
    <property type="match status" value="3"/>
</dbReference>
<accession>A0A159Z219</accession>
<feature type="domain" description="PAC" evidence="2">
    <location>
        <begin position="210"/>
        <end position="262"/>
    </location>
</feature>
<dbReference type="Gene3D" id="3.30.450.20">
    <property type="entry name" value="PAS domain"/>
    <property type="match status" value="3"/>
</dbReference>
<dbReference type="InterPro" id="IPR000014">
    <property type="entry name" value="PAS"/>
</dbReference>
<dbReference type="AlphaFoldDB" id="A0A159Z219"/>
<keyword evidence="4" id="KW-1185">Reference proteome</keyword>
<dbReference type="InterPro" id="IPR001610">
    <property type="entry name" value="PAC"/>
</dbReference>
<dbReference type="KEGG" id="daa:AKL17_1794"/>
<feature type="domain" description="PAS" evidence="1">
    <location>
        <begin position="273"/>
        <end position="303"/>
    </location>
</feature>
<dbReference type="PROSITE" id="PS50113">
    <property type="entry name" value="PAC"/>
    <property type="match status" value="2"/>
</dbReference>
<dbReference type="RefSeq" id="WP_084739528.1">
    <property type="nucleotide sequence ID" value="NZ_CP012661.1"/>
</dbReference>
<dbReference type="InterPro" id="IPR035965">
    <property type="entry name" value="PAS-like_dom_sf"/>
</dbReference>
<protein>
    <submittedName>
        <fullName evidence="3">Pas/Pac sensor containing methyl-accepting chemotaxis sensory transducer</fullName>
    </submittedName>
</protein>
<dbReference type="OrthoDB" id="9765776at2"/>
<evidence type="ECO:0000259" key="1">
    <source>
        <dbReference type="PROSITE" id="PS50112"/>
    </source>
</evidence>
<evidence type="ECO:0000313" key="4">
    <source>
        <dbReference type="Proteomes" id="UP000076128"/>
    </source>
</evidence>
<feature type="domain" description="PAS" evidence="1">
    <location>
        <begin position="33"/>
        <end position="68"/>
    </location>
</feature>
<dbReference type="EMBL" id="CP012661">
    <property type="protein sequence ID" value="AMY69045.1"/>
    <property type="molecule type" value="Genomic_DNA"/>
</dbReference>
<dbReference type="Pfam" id="PF08447">
    <property type="entry name" value="PAS_3"/>
    <property type="match status" value="3"/>
</dbReference>
<evidence type="ECO:0000259" key="2">
    <source>
        <dbReference type="PROSITE" id="PS50113"/>
    </source>
</evidence>
<organism evidence="3 4">
    <name type="scientific">Frigidibacter mobilis</name>
    <dbReference type="NCBI Taxonomy" id="1335048"/>
    <lineage>
        <taxon>Bacteria</taxon>
        <taxon>Pseudomonadati</taxon>
        <taxon>Pseudomonadota</taxon>
        <taxon>Alphaproteobacteria</taxon>
        <taxon>Rhodobacterales</taxon>
        <taxon>Paracoccaceae</taxon>
        <taxon>Frigidibacter</taxon>
    </lineage>
</organism>
<dbReference type="SMART" id="SM00091">
    <property type="entry name" value="PAS"/>
    <property type="match status" value="3"/>
</dbReference>
<dbReference type="InterPro" id="IPR050903">
    <property type="entry name" value="Bact_Chemotaxis_MeTrfase"/>
</dbReference>
<name>A0A159Z219_9RHOB</name>
<gene>
    <name evidence="3" type="ORF">AKL17_1794</name>
</gene>
<dbReference type="InterPro" id="IPR000700">
    <property type="entry name" value="PAS-assoc_C"/>
</dbReference>
<dbReference type="SUPFAM" id="SSF55785">
    <property type="entry name" value="PYP-like sensor domain (PAS domain)"/>
    <property type="match status" value="3"/>
</dbReference>
<dbReference type="PANTHER" id="PTHR24422">
    <property type="entry name" value="CHEMOTAXIS PROTEIN METHYLTRANSFERASE"/>
    <property type="match status" value="1"/>
</dbReference>
<feature type="domain" description="PAC" evidence="2">
    <location>
        <begin position="86"/>
        <end position="140"/>
    </location>
</feature>
<dbReference type="SMART" id="SM00086">
    <property type="entry name" value="PAC"/>
    <property type="match status" value="3"/>
</dbReference>
<dbReference type="InterPro" id="IPR013655">
    <property type="entry name" value="PAS_fold_3"/>
</dbReference>
<dbReference type="NCBIfam" id="TIGR00229">
    <property type="entry name" value="sensory_box"/>
    <property type="match status" value="3"/>
</dbReference>
<dbReference type="PATRIC" id="fig|1335048.3.peg.1869"/>
<dbReference type="PANTHER" id="PTHR24422:SF10">
    <property type="entry name" value="CHEMOTAXIS PROTEIN METHYLTRANSFERASE 2"/>
    <property type="match status" value="1"/>
</dbReference>
<reference evidence="3 4" key="1">
    <citation type="submission" date="2015-09" db="EMBL/GenBank/DDBJ databases">
        <title>Complete genome sequence of Defluviimonas alba cai42t isolated from an oilfield in Xinjiang.</title>
        <authorList>
            <person name="Geng S."/>
            <person name="Pan X."/>
            <person name="Wu X."/>
        </authorList>
    </citation>
    <scope>NUCLEOTIDE SEQUENCE [LARGE SCALE GENOMIC DNA]</scope>
    <source>
        <strain evidence="4">cai42</strain>
    </source>
</reference>